<feature type="compositionally biased region" description="Low complexity" evidence="1">
    <location>
        <begin position="270"/>
        <end position="287"/>
    </location>
</feature>
<feature type="region of interest" description="Disordered" evidence="1">
    <location>
        <begin position="109"/>
        <end position="128"/>
    </location>
</feature>
<dbReference type="EMBL" id="JAWRVG010000001">
    <property type="protein sequence ID" value="KAK4085306.1"/>
    <property type="molecule type" value="Genomic_DNA"/>
</dbReference>
<sequence>MASSIRGNPTHFLKRSFSTPSVIAVDKECSFHPVDQQQPYDAKQQPPQTPGGSNTVTASSSPAISRGSSVDQGPQRQHYPSIPVAPLPSMGTPTIQTPQSEFFPQDMEVSSNTISSGPSYAIGDSSSPGWMATDTDSDAMAKPRDPNAIWRPSFQANMSGQLSPYADPSASSAAWASSNYGPANEMGWNSNMPPPPRSMSFSGEMLGSHHHAPQYYSVPQQNQIYERHSQHFPPMYSGVPVGETDEGIEQAIDPAIMGSAVPSAAPMAWQQQQSQQQPQQLIPQHQQHPITDTQAGAYRSWGEYGEGDRSQHM</sequence>
<keyword evidence="3" id="KW-1185">Reference proteome</keyword>
<evidence type="ECO:0000313" key="2">
    <source>
        <dbReference type="EMBL" id="KAK4085306.1"/>
    </source>
</evidence>
<dbReference type="GeneID" id="87917103"/>
<reference evidence="2" key="1">
    <citation type="submission" date="2023-11" db="EMBL/GenBank/DDBJ databases">
        <title>The genome sequences of three competitors of mushroom-forming fungi.</title>
        <authorList>
            <person name="Beijen E."/>
            <person name="Ohm R.A."/>
        </authorList>
    </citation>
    <scope>NUCLEOTIDE SEQUENCE</scope>
    <source>
        <strain evidence="2">CBS 100526</strain>
    </source>
</reference>
<feature type="region of interest" description="Disordered" evidence="1">
    <location>
        <begin position="29"/>
        <end position="99"/>
    </location>
</feature>
<accession>A0AAE1IL59</accession>
<proteinExistence type="predicted"/>
<comment type="caution">
    <text evidence="2">The sequence shown here is derived from an EMBL/GenBank/DDBJ whole genome shotgun (WGS) entry which is preliminary data.</text>
</comment>
<organism evidence="2 3">
    <name type="scientific">Trichoderma aggressivum f. europaeum</name>
    <dbReference type="NCBI Taxonomy" id="173218"/>
    <lineage>
        <taxon>Eukaryota</taxon>
        <taxon>Fungi</taxon>
        <taxon>Dikarya</taxon>
        <taxon>Ascomycota</taxon>
        <taxon>Pezizomycotina</taxon>
        <taxon>Sordariomycetes</taxon>
        <taxon>Hypocreomycetidae</taxon>
        <taxon>Hypocreales</taxon>
        <taxon>Hypocreaceae</taxon>
        <taxon>Trichoderma</taxon>
    </lineage>
</organism>
<evidence type="ECO:0000256" key="1">
    <source>
        <dbReference type="SAM" id="MobiDB-lite"/>
    </source>
</evidence>
<gene>
    <name evidence="2" type="ORF">Triagg1_296</name>
</gene>
<dbReference type="RefSeq" id="XP_062760646.1">
    <property type="nucleotide sequence ID" value="XM_062897964.1"/>
</dbReference>
<feature type="region of interest" description="Disordered" evidence="1">
    <location>
        <begin position="262"/>
        <end position="287"/>
    </location>
</feature>
<name>A0AAE1IL59_9HYPO</name>
<feature type="region of interest" description="Disordered" evidence="1">
    <location>
        <begin position="187"/>
        <end position="206"/>
    </location>
</feature>
<protein>
    <submittedName>
        <fullName evidence="2">Uncharacterized protein</fullName>
    </submittedName>
</protein>
<dbReference type="AlphaFoldDB" id="A0AAE1IL59"/>
<evidence type="ECO:0000313" key="3">
    <source>
        <dbReference type="Proteomes" id="UP001273209"/>
    </source>
</evidence>
<dbReference type="Proteomes" id="UP001273209">
    <property type="component" value="Unassembled WGS sequence"/>
</dbReference>
<feature type="compositionally biased region" description="Low complexity" evidence="1">
    <location>
        <begin position="59"/>
        <end position="69"/>
    </location>
</feature>